<dbReference type="GO" id="GO:0016758">
    <property type="term" value="F:hexosyltransferase activity"/>
    <property type="evidence" value="ECO:0007669"/>
    <property type="project" value="TreeGrafter"/>
</dbReference>
<dbReference type="CDD" id="cd03801">
    <property type="entry name" value="GT4_PimA-like"/>
    <property type="match status" value="1"/>
</dbReference>
<dbReference type="PANTHER" id="PTHR45947">
    <property type="entry name" value="SULFOQUINOVOSYL TRANSFERASE SQD2"/>
    <property type="match status" value="1"/>
</dbReference>
<evidence type="ECO:0000313" key="3">
    <source>
        <dbReference type="Proteomes" id="UP000635726"/>
    </source>
</evidence>
<dbReference type="Gene3D" id="3.40.50.2000">
    <property type="entry name" value="Glycogen Phosphorylase B"/>
    <property type="match status" value="2"/>
</dbReference>
<reference evidence="2" key="2">
    <citation type="submission" date="2020-09" db="EMBL/GenBank/DDBJ databases">
        <authorList>
            <person name="Sun Q."/>
            <person name="Ohkuma M."/>
        </authorList>
    </citation>
    <scope>NUCLEOTIDE SEQUENCE</scope>
    <source>
        <strain evidence="2">JCM 14371</strain>
    </source>
</reference>
<gene>
    <name evidence="2" type="ORF">GCM10008939_19970</name>
</gene>
<keyword evidence="3" id="KW-1185">Reference proteome</keyword>
<reference evidence="2" key="1">
    <citation type="journal article" date="2014" name="Int. J. Syst. Evol. Microbiol.">
        <title>Complete genome sequence of Corynebacterium casei LMG S-19264T (=DSM 44701T), isolated from a smear-ripened cheese.</title>
        <authorList>
            <consortium name="US DOE Joint Genome Institute (JGI-PGF)"/>
            <person name="Walter F."/>
            <person name="Albersmeier A."/>
            <person name="Kalinowski J."/>
            <person name="Ruckert C."/>
        </authorList>
    </citation>
    <scope>NUCLEOTIDE SEQUENCE</scope>
    <source>
        <strain evidence="2">JCM 14371</strain>
    </source>
</reference>
<protein>
    <submittedName>
        <fullName evidence="2">LPS biosynthesis rfbu related protein</fullName>
    </submittedName>
</protein>
<comment type="caution">
    <text evidence="2">The sequence shown here is derived from an EMBL/GenBank/DDBJ whole genome shotgun (WGS) entry which is preliminary data.</text>
</comment>
<accession>A0A917UQE4</accession>
<dbReference type="Pfam" id="PF13439">
    <property type="entry name" value="Glyco_transf_4"/>
    <property type="match status" value="1"/>
</dbReference>
<name>A0A917UQE4_9DEIO</name>
<sequence length="364" mass="39161">MKIAHVTATFPPYWAGTGNVAYHNARLLHERGHEVVVFTASTPRDAEMQFPFEVRRLPAVFRIGNAPLTPGLVSALRGFDAIHLHYPFIFGAELTALAARRYRIPLMITYHNDLLAGGARGLIFRAYTATSQPLVLRQADLLLGTSRDYAEHSFFSSTTPRGANFAVLPNGVDVQQFLPGTRSGERYALLVGGLDSAHHFKGVRVLIEAVSRLPDARAVIVGDGDLRGEYEALAARIAPGRVRFAGRVPPAELARLYGEATVGVLPSTTQGEAFGMVLIEAMAAGAPVIASNLPGVRTVVEHGRDGLLVEPGDVDGLTRALATLLGDPGQAREMGARGRAKVHRLYDWNVIASTLEGLYAQVTA</sequence>
<dbReference type="InterPro" id="IPR028098">
    <property type="entry name" value="Glyco_trans_4-like_N"/>
</dbReference>
<dbReference type="PANTHER" id="PTHR45947:SF3">
    <property type="entry name" value="SULFOQUINOVOSYL TRANSFERASE SQD2"/>
    <property type="match status" value="1"/>
</dbReference>
<evidence type="ECO:0000259" key="1">
    <source>
        <dbReference type="Pfam" id="PF13439"/>
    </source>
</evidence>
<organism evidence="2 3">
    <name type="scientific">Deinococcus aquiradiocola</name>
    <dbReference type="NCBI Taxonomy" id="393059"/>
    <lineage>
        <taxon>Bacteria</taxon>
        <taxon>Thermotogati</taxon>
        <taxon>Deinococcota</taxon>
        <taxon>Deinococci</taxon>
        <taxon>Deinococcales</taxon>
        <taxon>Deinococcaceae</taxon>
        <taxon>Deinococcus</taxon>
    </lineage>
</organism>
<dbReference type="Pfam" id="PF13692">
    <property type="entry name" value="Glyco_trans_1_4"/>
    <property type="match status" value="1"/>
</dbReference>
<proteinExistence type="predicted"/>
<dbReference type="SUPFAM" id="SSF53756">
    <property type="entry name" value="UDP-Glycosyltransferase/glycogen phosphorylase"/>
    <property type="match status" value="1"/>
</dbReference>
<dbReference type="AlphaFoldDB" id="A0A917UQE4"/>
<feature type="domain" description="Glycosyltransferase subfamily 4-like N-terminal" evidence="1">
    <location>
        <begin position="16"/>
        <end position="175"/>
    </location>
</feature>
<evidence type="ECO:0000313" key="2">
    <source>
        <dbReference type="EMBL" id="GGJ75764.1"/>
    </source>
</evidence>
<dbReference type="RefSeq" id="WP_188963004.1">
    <property type="nucleotide sequence ID" value="NZ_BMOE01000006.1"/>
</dbReference>
<dbReference type="Proteomes" id="UP000635726">
    <property type="component" value="Unassembled WGS sequence"/>
</dbReference>
<dbReference type="EMBL" id="BMOE01000006">
    <property type="protein sequence ID" value="GGJ75764.1"/>
    <property type="molecule type" value="Genomic_DNA"/>
</dbReference>
<dbReference type="InterPro" id="IPR050194">
    <property type="entry name" value="Glycosyltransferase_grp1"/>
</dbReference>